<dbReference type="InterPro" id="IPR050834">
    <property type="entry name" value="Glycosyltransf_2"/>
</dbReference>
<dbReference type="AlphaFoldDB" id="A0AB37U9L2"/>
<dbReference type="EMBL" id="RSCK01000119">
    <property type="protein sequence ID" value="RUT01931.1"/>
    <property type="molecule type" value="Genomic_DNA"/>
</dbReference>
<dbReference type="Gene3D" id="3.90.550.10">
    <property type="entry name" value="Spore Coat Polysaccharide Biosynthesis Protein SpsA, Chain A"/>
    <property type="match status" value="1"/>
</dbReference>
<dbReference type="GO" id="GO:0016740">
    <property type="term" value="F:transferase activity"/>
    <property type="evidence" value="ECO:0007669"/>
    <property type="project" value="UniProtKB-KW"/>
</dbReference>
<dbReference type="Proteomes" id="UP000282574">
    <property type="component" value="Unassembled WGS sequence"/>
</dbReference>
<protein>
    <submittedName>
        <fullName evidence="2">Glycosyl transferase</fullName>
    </submittedName>
</protein>
<dbReference type="Pfam" id="PF10111">
    <property type="entry name" value="Glyco_tranf_2_2"/>
    <property type="match status" value="1"/>
</dbReference>
<dbReference type="InterPro" id="IPR029044">
    <property type="entry name" value="Nucleotide-diphossugar_trans"/>
</dbReference>
<organism evidence="2 3">
    <name type="scientific">Chroococcidiopsis cubana SAG 39.79</name>
    <dbReference type="NCBI Taxonomy" id="388085"/>
    <lineage>
        <taxon>Bacteria</taxon>
        <taxon>Bacillati</taxon>
        <taxon>Cyanobacteriota</taxon>
        <taxon>Cyanophyceae</taxon>
        <taxon>Chroococcidiopsidales</taxon>
        <taxon>Chroococcidiopsidaceae</taxon>
        <taxon>Chroococcidiopsis</taxon>
    </lineage>
</organism>
<dbReference type="InterPro" id="IPR019290">
    <property type="entry name" value="GlycosylTrfase-like_prok"/>
</dbReference>
<name>A0AB37U9L2_9CYAN</name>
<reference evidence="2 3" key="1">
    <citation type="journal article" date="2019" name="Genome Biol. Evol.">
        <title>Day and night: Metabolic profiles and evolutionary relationships of six axenic non-marine cyanobacteria.</title>
        <authorList>
            <person name="Will S.E."/>
            <person name="Henke P."/>
            <person name="Boedeker C."/>
            <person name="Huang S."/>
            <person name="Brinkmann H."/>
            <person name="Rohde M."/>
            <person name="Jarek M."/>
            <person name="Friedl T."/>
            <person name="Seufert S."/>
            <person name="Schumacher M."/>
            <person name="Overmann J."/>
            <person name="Neumann-Schaal M."/>
            <person name="Petersen J."/>
        </authorList>
    </citation>
    <scope>NUCLEOTIDE SEQUENCE [LARGE SCALE GENOMIC DNA]</scope>
    <source>
        <strain evidence="2 3">SAG 39.79</strain>
    </source>
</reference>
<dbReference type="SUPFAM" id="SSF53448">
    <property type="entry name" value="Nucleotide-diphospho-sugar transferases"/>
    <property type="match status" value="1"/>
</dbReference>
<evidence type="ECO:0000313" key="2">
    <source>
        <dbReference type="EMBL" id="RUT01931.1"/>
    </source>
</evidence>
<dbReference type="PANTHER" id="PTHR43685:SF2">
    <property type="entry name" value="GLYCOSYLTRANSFERASE 2-LIKE DOMAIN-CONTAINING PROTEIN"/>
    <property type="match status" value="1"/>
</dbReference>
<accession>A0AB37U9L2</accession>
<feature type="domain" description="Glycosyltransferase 2-like prokaryotic type" evidence="1">
    <location>
        <begin position="20"/>
        <end position="259"/>
    </location>
</feature>
<evidence type="ECO:0000313" key="3">
    <source>
        <dbReference type="Proteomes" id="UP000282574"/>
    </source>
</evidence>
<dbReference type="CDD" id="cd00761">
    <property type="entry name" value="Glyco_tranf_GTA_type"/>
    <property type="match status" value="1"/>
</dbReference>
<evidence type="ECO:0000259" key="1">
    <source>
        <dbReference type="Pfam" id="PF10111"/>
    </source>
</evidence>
<keyword evidence="2" id="KW-0808">Transferase</keyword>
<sequence length="342" mass="39331">MMLYRLRNSLNLDINMPRISVIIPAYNAGLTILETVGSVQKQTFQDFELIVINDGSKDRTLELVKSIKDDRLKIFSYENGGLPLARNRGISHATGEFIAFLDADDLWTKDKLELQLAALKQHPKAGVAYSWTCFMDVNEQREAVSFLPSPQYSFEGNVYQKLLVSDFIHSGSNTLICKQAIASVGEFDRTLKSCEDWDYWLRLATRWHFVVVPKYQILYRRTPKAMSSKVEVMEEAALIAMEKAYQAAPPELQHLKSCTLTSFHKYCAGQYLEHGTDSSEVRKARQHLWSVIRLQPKTLLDQTIQKLLIKFLLKQVFPPSTARYLFKRMRKTISISDPRLEL</sequence>
<gene>
    <name evidence="2" type="ORF">DSM107010_64350</name>
</gene>
<comment type="caution">
    <text evidence="2">The sequence shown here is derived from an EMBL/GenBank/DDBJ whole genome shotgun (WGS) entry which is preliminary data.</text>
</comment>
<dbReference type="PANTHER" id="PTHR43685">
    <property type="entry name" value="GLYCOSYLTRANSFERASE"/>
    <property type="match status" value="1"/>
</dbReference>
<keyword evidence="3" id="KW-1185">Reference proteome</keyword>
<proteinExistence type="predicted"/>